<dbReference type="SUPFAM" id="SSF82866">
    <property type="entry name" value="Multidrug efflux transporter AcrB transmembrane domain"/>
    <property type="match status" value="2"/>
</dbReference>
<keyword evidence="4" id="KW-1003">Cell membrane</keyword>
<dbReference type="InterPro" id="IPR001036">
    <property type="entry name" value="Acrflvin-R"/>
</dbReference>
<feature type="transmembrane region" description="Helical" evidence="9">
    <location>
        <begin position="920"/>
        <end position="941"/>
    </location>
</feature>
<keyword evidence="5" id="KW-0997">Cell inner membrane</keyword>
<dbReference type="AlphaFoldDB" id="A0A4P7VPS0"/>
<organism evidence="11 13">
    <name type="scientific">Muribaculum gordoncarteri</name>
    <dbReference type="NCBI Taxonomy" id="2530390"/>
    <lineage>
        <taxon>Bacteria</taxon>
        <taxon>Pseudomonadati</taxon>
        <taxon>Bacteroidota</taxon>
        <taxon>Bacteroidia</taxon>
        <taxon>Bacteroidales</taxon>
        <taxon>Muribaculaceae</taxon>
        <taxon>Muribaculum</taxon>
    </lineage>
</organism>
<feature type="transmembrane region" description="Helical" evidence="9">
    <location>
        <begin position="475"/>
        <end position="498"/>
    </location>
</feature>
<feature type="transmembrane region" description="Helical" evidence="9">
    <location>
        <begin position="1000"/>
        <end position="1024"/>
    </location>
</feature>
<dbReference type="FunFam" id="3.30.70.1430:FF:000001">
    <property type="entry name" value="Efflux pump membrane transporter"/>
    <property type="match status" value="1"/>
</dbReference>
<dbReference type="Gene3D" id="3.30.70.1440">
    <property type="entry name" value="Multidrug efflux transporter AcrB pore domain"/>
    <property type="match status" value="1"/>
</dbReference>
<dbReference type="EMBL" id="CP039394">
    <property type="protein sequence ID" value="QCD37218.1"/>
    <property type="molecule type" value="Genomic_DNA"/>
</dbReference>
<dbReference type="RefSeq" id="WP_136410597.1">
    <property type="nucleotide sequence ID" value="NZ_CP039393.1"/>
</dbReference>
<dbReference type="InterPro" id="IPR004764">
    <property type="entry name" value="MdtF-like"/>
</dbReference>
<evidence type="ECO:0000256" key="5">
    <source>
        <dbReference type="ARBA" id="ARBA00022519"/>
    </source>
</evidence>
<dbReference type="Proteomes" id="UP000297031">
    <property type="component" value="Chromosome"/>
</dbReference>
<sequence length="1044" mass="114313">MKVSFFIDRPVFSMVLSILIVIIGVIGLTMLPIDQYPQITPPVVKISASYPGASALTVSQAVATPIEQELNGTPGMLYMESSSSNSGGFSATVTFDISANPDLAAVEIQNRIKLAESRLPTEVVQNGISVEKQAASQLLTLCLTSTDPKFDEIYLSNFATLNVVDLLRRIPGVGRVSNIGSRYYAMQIWVQPDKLANLGITVADLQKALKDQNRESAAGVLGQQPVTGLDVTIPITTQGRLSSVSQFEEIVVRANPDGSIIRLRDVARISLEAQSYNTESGINGENAAVLAVYMLPGANAMEVADKVKAAMVDISKNFPDGLSYRIPFDMTTYISESIHEVYKTLFEALALVIFVVFLSLQSWRATLIPLIAVPISLIGTFGFMLIFGFSLNILTLLGLVLAIGIVVDDAIVVVENVERIMDEEHLPPYEATQKAMKSLTSPIIATSLVLAAVFVPVSFLGGITGQLYRQFTVTIVVSVLLSAVVALTLSPVMCSLILKPSTPNEKKNIVFRKINQWISTGNNRYIQIICQTLRNKKRVMAAFGVMIALIFLINRLMPTSFLPIEDQGYFKVELELPEGATLERTRQVTERAVSYLMANPAVEYVQSVAGSSSQVGTSQARSELTVILKPWEERDDETIDDIMEVVKHDLAEYPECKAYLSRPPVIPGLGTSGGFEMQLEARSDATFDDLVNATDTLLYYASQHKEITGLSSSLQADIPQLYFDVDRDKVKFAGVPLADVFATMKAYTGSVYVNDFNMFNRIYRVYIQAEAPYREHRENINMFYVRGSGDSMVPLTSLGNTSYTTGPGSIKRFNMFNSAVIRGEASKGHSSGQAMEILEEIAREHLPENIGVEWSGLSYQEKQAGGKTGLVLSLVFLFVFLFLAALYESWTVPVAVLLSLPVAALGAYLGEWMCGLENDIYFQIGLVMLMGMAAKNAILIVEFAKEQTDKGDDAYEAALFASKLRFRPILMTSLAFILGMLPMVIASGPGSASRQAIGTGVFFGMISAVVFGILLVPFFFVIVYRSVAKFKVIRRGIKLPSFKK</sequence>
<evidence type="ECO:0000313" key="12">
    <source>
        <dbReference type="EMBL" id="QCD37218.1"/>
    </source>
</evidence>
<dbReference type="PANTHER" id="PTHR32063">
    <property type="match status" value="1"/>
</dbReference>
<dbReference type="InterPro" id="IPR027463">
    <property type="entry name" value="AcrB_DN_DC_subdom"/>
</dbReference>
<feature type="transmembrane region" description="Helical" evidence="9">
    <location>
        <begin position="969"/>
        <end position="988"/>
    </location>
</feature>
<feature type="transmembrane region" description="Helical" evidence="9">
    <location>
        <begin position="443"/>
        <end position="463"/>
    </location>
</feature>
<keyword evidence="7 9" id="KW-1133">Transmembrane helix</keyword>
<proteinExistence type="inferred from homology"/>
<dbReference type="EMBL" id="CP039393">
    <property type="protein sequence ID" value="QCD36028.1"/>
    <property type="molecule type" value="Genomic_DNA"/>
</dbReference>
<evidence type="ECO:0000256" key="9">
    <source>
        <dbReference type="SAM" id="Phobius"/>
    </source>
</evidence>
<dbReference type="Gene3D" id="3.30.2090.10">
    <property type="entry name" value="Multidrug efflux transporter AcrB TolC docking domain, DN and DC subdomains"/>
    <property type="match status" value="2"/>
</dbReference>
<evidence type="ECO:0000256" key="3">
    <source>
        <dbReference type="ARBA" id="ARBA00022448"/>
    </source>
</evidence>
<comment type="subcellular location">
    <subcellularLocation>
        <location evidence="1">Cell inner membrane</location>
        <topology evidence="1">Multi-pass membrane protein</topology>
    </subcellularLocation>
</comment>
<protein>
    <submittedName>
        <fullName evidence="11">Multidrug efflux RND transporter permease subunit</fullName>
    </submittedName>
</protein>
<evidence type="ECO:0000259" key="10">
    <source>
        <dbReference type="PROSITE" id="PS50156"/>
    </source>
</evidence>
<dbReference type="SUPFAM" id="SSF82714">
    <property type="entry name" value="Multidrug efflux transporter AcrB TolC docking domain, DN and DC subdomains"/>
    <property type="match status" value="2"/>
</dbReference>
<evidence type="ECO:0000256" key="8">
    <source>
        <dbReference type="ARBA" id="ARBA00023136"/>
    </source>
</evidence>
<geneLocation type="plasmid" evidence="12">
    <name>pTAA-4-1</name>
</geneLocation>
<dbReference type="PROSITE" id="PS50156">
    <property type="entry name" value="SSD"/>
    <property type="match status" value="1"/>
</dbReference>
<dbReference type="Gene3D" id="3.30.70.1320">
    <property type="entry name" value="Multidrug efflux transporter AcrB pore domain like"/>
    <property type="match status" value="1"/>
</dbReference>
<dbReference type="NCBIfam" id="NF000282">
    <property type="entry name" value="RND_permease_1"/>
    <property type="match status" value="1"/>
</dbReference>
<feature type="transmembrane region" description="Helical" evidence="9">
    <location>
        <begin position="894"/>
        <end position="914"/>
    </location>
</feature>
<dbReference type="KEGG" id="mgod:E7746_09105"/>
<evidence type="ECO:0000256" key="7">
    <source>
        <dbReference type="ARBA" id="ARBA00022989"/>
    </source>
</evidence>
<dbReference type="Pfam" id="PF00873">
    <property type="entry name" value="ACR_tran"/>
    <property type="match status" value="1"/>
</dbReference>
<dbReference type="GO" id="GO:0042910">
    <property type="term" value="F:xenobiotic transmembrane transporter activity"/>
    <property type="evidence" value="ECO:0007669"/>
    <property type="project" value="TreeGrafter"/>
</dbReference>
<evidence type="ECO:0000256" key="1">
    <source>
        <dbReference type="ARBA" id="ARBA00004429"/>
    </source>
</evidence>
<reference evidence="11 13" key="1">
    <citation type="submission" date="2019-02" db="EMBL/GenBank/DDBJ databases">
        <title>Isolation and identification of novel species under the genus Muribaculum.</title>
        <authorList>
            <person name="Miyake S."/>
            <person name="Ding Y."/>
            <person name="Low A."/>
            <person name="Soh M."/>
            <person name="Seedorf H."/>
        </authorList>
    </citation>
    <scope>NUCLEOTIDE SEQUENCE [LARGE SCALE GENOMIC DNA]</scope>
    <source>
        <strain evidence="11 13">TLL-A4</strain>
        <plasmid evidence="13">ptaa-4-1</plasmid>
        <plasmid evidence="12">pTAA-4-1</plasmid>
    </source>
</reference>
<dbReference type="OrthoDB" id="9758940at2"/>
<feature type="transmembrane region" description="Helical" evidence="9">
    <location>
        <begin position="869"/>
        <end position="887"/>
    </location>
</feature>
<evidence type="ECO:0000313" key="11">
    <source>
        <dbReference type="EMBL" id="QCD36028.1"/>
    </source>
</evidence>
<geneLocation type="plasmid" evidence="13">
    <name>ptaa-4-1</name>
</geneLocation>
<dbReference type="GO" id="GO:0015562">
    <property type="term" value="F:efflux transmembrane transporter activity"/>
    <property type="evidence" value="ECO:0007669"/>
    <property type="project" value="InterPro"/>
</dbReference>
<dbReference type="Proteomes" id="UP000297031">
    <property type="component" value="Plasmid pTAA-4-1"/>
</dbReference>
<feature type="domain" description="SSD" evidence="10">
    <location>
        <begin position="370"/>
        <end position="496"/>
    </location>
</feature>
<evidence type="ECO:0000256" key="2">
    <source>
        <dbReference type="ARBA" id="ARBA00010942"/>
    </source>
</evidence>
<dbReference type="SUPFAM" id="SSF82693">
    <property type="entry name" value="Multidrug efflux transporter AcrB pore domain, PN1, PN2, PC1 and PC2 subdomains"/>
    <property type="match status" value="4"/>
</dbReference>
<keyword evidence="6 9" id="KW-0812">Transmembrane</keyword>
<feature type="transmembrane region" description="Helical" evidence="9">
    <location>
        <begin position="341"/>
        <end position="360"/>
    </location>
</feature>
<feature type="transmembrane region" description="Helical" evidence="9">
    <location>
        <begin position="12"/>
        <end position="33"/>
    </location>
</feature>
<name>A0A4P7VPS0_9BACT</name>
<evidence type="ECO:0000313" key="13">
    <source>
        <dbReference type="Proteomes" id="UP000297031"/>
    </source>
</evidence>
<dbReference type="NCBIfam" id="TIGR00915">
    <property type="entry name" value="2A0602"/>
    <property type="match status" value="1"/>
</dbReference>
<feature type="transmembrane region" description="Helical" evidence="9">
    <location>
        <begin position="539"/>
        <end position="557"/>
    </location>
</feature>
<keyword evidence="8 9" id="KW-0472">Membrane</keyword>
<gene>
    <name evidence="11" type="ORF">E7746_09105</name>
    <name evidence="12" type="ORF">E7746_14870</name>
</gene>
<keyword evidence="13" id="KW-1185">Reference proteome</keyword>
<feature type="transmembrane region" description="Helical" evidence="9">
    <location>
        <begin position="367"/>
        <end position="387"/>
    </location>
</feature>
<evidence type="ECO:0000256" key="6">
    <source>
        <dbReference type="ARBA" id="ARBA00022692"/>
    </source>
</evidence>
<dbReference type="GO" id="GO:0005886">
    <property type="term" value="C:plasma membrane"/>
    <property type="evidence" value="ECO:0007669"/>
    <property type="project" value="UniProtKB-SubCell"/>
</dbReference>
<dbReference type="GO" id="GO:0009636">
    <property type="term" value="P:response to toxic substance"/>
    <property type="evidence" value="ECO:0007669"/>
    <property type="project" value="UniProtKB-ARBA"/>
</dbReference>
<dbReference type="Gene3D" id="3.30.70.1430">
    <property type="entry name" value="Multidrug efflux transporter AcrB pore domain"/>
    <property type="match status" value="2"/>
</dbReference>
<keyword evidence="12" id="KW-0614">Plasmid</keyword>
<accession>A0A4P7VPS0</accession>
<comment type="similarity">
    <text evidence="2">Belongs to the resistance-nodulation-cell division (RND) (TC 2.A.6) family.</text>
</comment>
<keyword evidence="3" id="KW-0813">Transport</keyword>
<dbReference type="KEGG" id="mgod:E7746_14870"/>
<evidence type="ECO:0000256" key="4">
    <source>
        <dbReference type="ARBA" id="ARBA00022475"/>
    </source>
</evidence>
<dbReference type="Gene3D" id="1.20.1640.10">
    <property type="entry name" value="Multidrug efflux transporter AcrB transmembrane domain"/>
    <property type="match status" value="2"/>
</dbReference>
<dbReference type="PANTHER" id="PTHR32063:SF13">
    <property type="entry name" value="MULTIDRUG EFFLUX PUMP SUBUNIT ACRB-RELATED"/>
    <property type="match status" value="1"/>
</dbReference>
<dbReference type="PRINTS" id="PR00702">
    <property type="entry name" value="ACRIFLAVINRP"/>
</dbReference>
<dbReference type="InterPro" id="IPR000731">
    <property type="entry name" value="SSD"/>
</dbReference>
<feature type="transmembrane region" description="Helical" evidence="9">
    <location>
        <begin position="393"/>
        <end position="414"/>
    </location>
</feature>
<dbReference type="FunFam" id="1.20.1640.10:FF:000001">
    <property type="entry name" value="Efflux pump membrane transporter"/>
    <property type="match status" value="1"/>
</dbReference>